<dbReference type="InterPro" id="IPR032378">
    <property type="entry name" value="ZC3H15/TMA46_C"/>
</dbReference>
<dbReference type="PROSITE" id="PS50103">
    <property type="entry name" value="ZF_C3H1"/>
    <property type="match status" value="2"/>
</dbReference>
<dbReference type="SUPFAM" id="SSF90229">
    <property type="entry name" value="CCCH zinc finger"/>
    <property type="match status" value="1"/>
</dbReference>
<feature type="domain" description="C3H1-type" evidence="6">
    <location>
        <begin position="157"/>
        <end position="195"/>
    </location>
</feature>
<dbReference type="PANTHER" id="PTHR12681">
    <property type="entry name" value="ZINC FINGER-CONTAINING PROTEIN P48ZNF"/>
    <property type="match status" value="1"/>
</dbReference>
<feature type="domain" description="C3H1-type" evidence="6">
    <location>
        <begin position="86"/>
        <end position="113"/>
    </location>
</feature>
<gene>
    <name evidence="7" type="primary">TMA46</name>
    <name evidence="7" type="ORF">FIM1_4999</name>
</gene>
<organism evidence="7 8">
    <name type="scientific">Kluyveromyces marxianus</name>
    <name type="common">Yeast</name>
    <name type="synonym">Candida kefyr</name>
    <dbReference type="NCBI Taxonomy" id="4911"/>
    <lineage>
        <taxon>Eukaryota</taxon>
        <taxon>Fungi</taxon>
        <taxon>Dikarya</taxon>
        <taxon>Ascomycota</taxon>
        <taxon>Saccharomycotina</taxon>
        <taxon>Saccharomycetes</taxon>
        <taxon>Saccharomycetales</taxon>
        <taxon>Saccharomycetaceae</taxon>
        <taxon>Kluyveromyces</taxon>
    </lineage>
</organism>
<proteinExistence type="predicted"/>
<feature type="compositionally biased region" description="Basic residues" evidence="5">
    <location>
        <begin position="1"/>
        <end position="16"/>
    </location>
</feature>
<dbReference type="Gene3D" id="4.10.1000.10">
    <property type="entry name" value="Zinc finger, CCCH-type"/>
    <property type="match status" value="1"/>
</dbReference>
<feature type="zinc finger region" description="C3H1-type" evidence="4">
    <location>
        <begin position="86"/>
        <end position="113"/>
    </location>
</feature>
<dbReference type="InterPro" id="IPR000571">
    <property type="entry name" value="Znf_CCCH"/>
</dbReference>
<accession>A0ABX6EZL8</accession>
<evidence type="ECO:0000256" key="2">
    <source>
        <dbReference type="ARBA" id="ARBA00022771"/>
    </source>
</evidence>
<reference evidence="7 8" key="1">
    <citation type="submission" date="2016-03" db="EMBL/GenBank/DDBJ databases">
        <title>How can Kluyveromyces marxianus grow so fast - potential evolutionary course in Saccharomyces Complex revealed by comparative genomics.</title>
        <authorList>
            <person name="Mo W."/>
            <person name="Lu W."/>
            <person name="Yang X."/>
            <person name="Qi J."/>
            <person name="Lv H."/>
        </authorList>
    </citation>
    <scope>NUCLEOTIDE SEQUENCE [LARGE SCALE GENOMIC DNA]</scope>
    <source>
        <strain evidence="7 8">FIM1</strain>
    </source>
</reference>
<evidence type="ECO:0000256" key="1">
    <source>
        <dbReference type="ARBA" id="ARBA00022723"/>
    </source>
</evidence>
<name>A0ABX6EZL8_KLUMA</name>
<feature type="region of interest" description="Disordered" evidence="5">
    <location>
        <begin position="310"/>
        <end position="348"/>
    </location>
</feature>
<dbReference type="Proteomes" id="UP000422736">
    <property type="component" value="Chromosome 8"/>
</dbReference>
<dbReference type="Gene3D" id="6.20.400.10">
    <property type="match status" value="1"/>
</dbReference>
<dbReference type="Pfam" id="PF00642">
    <property type="entry name" value="zf-CCCH"/>
    <property type="match status" value="1"/>
</dbReference>
<evidence type="ECO:0000259" key="6">
    <source>
        <dbReference type="PROSITE" id="PS50103"/>
    </source>
</evidence>
<evidence type="ECO:0000313" key="8">
    <source>
        <dbReference type="Proteomes" id="UP000422736"/>
    </source>
</evidence>
<dbReference type="PANTHER" id="PTHR12681:SF0">
    <property type="entry name" value="ZINC FINGER CCCH DOMAIN-CONTAINING PROTEIN 15"/>
    <property type="match status" value="1"/>
</dbReference>
<protein>
    <submittedName>
        <fullName evidence="7">Translation machinery-associated protein 46</fullName>
    </submittedName>
</protein>
<feature type="region of interest" description="Disordered" evidence="5">
    <location>
        <begin position="1"/>
        <end position="55"/>
    </location>
</feature>
<evidence type="ECO:0000256" key="3">
    <source>
        <dbReference type="ARBA" id="ARBA00022833"/>
    </source>
</evidence>
<dbReference type="SMART" id="SM00356">
    <property type="entry name" value="ZnF_C3H1"/>
    <property type="match status" value="2"/>
</dbReference>
<dbReference type="InterPro" id="IPR036855">
    <property type="entry name" value="Znf_CCCH_sf"/>
</dbReference>
<evidence type="ECO:0000313" key="7">
    <source>
        <dbReference type="EMBL" id="QGN17790.1"/>
    </source>
</evidence>
<keyword evidence="1 4" id="KW-0479">Metal-binding</keyword>
<evidence type="ECO:0000256" key="4">
    <source>
        <dbReference type="PROSITE-ProRule" id="PRU00723"/>
    </source>
</evidence>
<keyword evidence="3 4" id="KW-0862">Zinc</keyword>
<feature type="zinc finger region" description="C3H1-type" evidence="4">
    <location>
        <begin position="157"/>
        <end position="195"/>
    </location>
</feature>
<dbReference type="EMBL" id="CP015060">
    <property type="protein sequence ID" value="QGN17790.1"/>
    <property type="molecule type" value="Genomic_DNA"/>
</dbReference>
<keyword evidence="8" id="KW-1185">Reference proteome</keyword>
<feature type="compositionally biased region" description="Basic and acidic residues" evidence="5">
    <location>
        <begin position="45"/>
        <end position="55"/>
    </location>
</feature>
<dbReference type="Pfam" id="PF16543">
    <property type="entry name" value="DFRP_C"/>
    <property type="match status" value="1"/>
</dbReference>
<keyword evidence="2 4" id="KW-0863">Zinc-finger</keyword>
<evidence type="ECO:0000256" key="5">
    <source>
        <dbReference type="SAM" id="MobiDB-lite"/>
    </source>
</evidence>
<sequence>MPPKKKQQQQPVKKKKDNVDKTFGMKNKNKSTKVQKFIKQVESQQDPKKEELKRKKLEEKRLKEAAEAERRALFNPVDQRVKAGVDPKTVLCAMFKIGNCNKGARCKFSHDLNIGRKVEKKDLYQDTRAEKESDTMDNWDEEKLRSVIKSKHGNPRTTTDKVCKYFIEAVENGKYGWFWVCPNGGDKCMYRHSLPEGFVLKTKEQKRLEREALENKPKITLEEFIETERERLDKSNLTPITMENFAQWKKNHKIERLNQEKENASKKKPTGREVVLKKFAENKKFDMLEETDATNGSAWDLTEFTTALKEVDGSSSSGIKDYGDGSNPTFEIPKKNDEPSKQNAELTA</sequence>